<keyword evidence="3" id="KW-0560">Oxidoreductase</keyword>
<dbReference type="InterPro" id="IPR024072">
    <property type="entry name" value="DHFR-like_dom_sf"/>
</dbReference>
<protein>
    <submittedName>
        <fullName evidence="5">RibD family protein</fullName>
    </submittedName>
</protein>
<reference evidence="5" key="1">
    <citation type="submission" date="2020-10" db="EMBL/GenBank/DDBJ databases">
        <authorList>
            <person name="Gilroy R."/>
        </authorList>
    </citation>
    <scope>NUCLEOTIDE SEQUENCE</scope>
    <source>
        <strain evidence="5">CHK180-2868</strain>
    </source>
</reference>
<dbReference type="AlphaFoldDB" id="A0A9D1A340"/>
<proteinExistence type="predicted"/>
<name>A0A9D1A340_9FIRM</name>
<dbReference type="SUPFAM" id="SSF53597">
    <property type="entry name" value="Dihydrofolate reductase-like"/>
    <property type="match status" value="1"/>
</dbReference>
<comment type="caution">
    <text evidence="5">The sequence shown here is derived from an EMBL/GenBank/DDBJ whole genome shotgun (WGS) entry which is preliminary data.</text>
</comment>
<dbReference type="Gene3D" id="3.40.430.10">
    <property type="entry name" value="Dihydrofolate Reductase, subunit A"/>
    <property type="match status" value="1"/>
</dbReference>
<gene>
    <name evidence="5" type="ORF">IAB28_04120</name>
</gene>
<sequence length="237" mass="26300">MEYPYTVCHILSSLTGSISGPFMGTEAAMPAVRQYGELRAQMKADAWLYGTTTMKEFTGFCKPEPELLNTEDGEPEDDYQAPHEENFYYASLDVLGEIGWESGTFINKGRAPAHVIEVLTGQTPAGYRAYLKKKGVSYITAGEKELDCRLALKKLYQMFGIRKLLICGGGMADWSFLEQGTVDELSLVLAPAADGKRSAAVFEAFRETDGGKAVQFRLKEAKVLEENTVHLIYEPIR</sequence>
<accession>A0A9D1A340</accession>
<dbReference type="PANTHER" id="PTHR38011:SF7">
    <property type="entry name" value="2,5-DIAMINO-6-RIBOSYLAMINO-4(3H)-PYRIMIDINONE 5'-PHOSPHATE REDUCTASE"/>
    <property type="match status" value="1"/>
</dbReference>
<feature type="domain" description="Bacterial bifunctional deaminase-reductase C-terminal" evidence="4">
    <location>
        <begin position="123"/>
        <end position="227"/>
    </location>
</feature>
<evidence type="ECO:0000313" key="5">
    <source>
        <dbReference type="EMBL" id="HIR05134.1"/>
    </source>
</evidence>
<evidence type="ECO:0000313" key="6">
    <source>
        <dbReference type="Proteomes" id="UP000824250"/>
    </source>
</evidence>
<dbReference type="EMBL" id="DVGC01000024">
    <property type="protein sequence ID" value="HIR05134.1"/>
    <property type="molecule type" value="Genomic_DNA"/>
</dbReference>
<evidence type="ECO:0000256" key="3">
    <source>
        <dbReference type="ARBA" id="ARBA00023002"/>
    </source>
</evidence>
<dbReference type="Proteomes" id="UP000824250">
    <property type="component" value="Unassembled WGS sequence"/>
</dbReference>
<keyword evidence="2" id="KW-0521">NADP</keyword>
<dbReference type="GO" id="GO:0008703">
    <property type="term" value="F:5-amino-6-(5-phosphoribosylamino)uracil reductase activity"/>
    <property type="evidence" value="ECO:0007669"/>
    <property type="project" value="InterPro"/>
</dbReference>
<reference evidence="5" key="2">
    <citation type="journal article" date="2021" name="PeerJ">
        <title>Extensive microbial diversity within the chicken gut microbiome revealed by metagenomics and culture.</title>
        <authorList>
            <person name="Gilroy R."/>
            <person name="Ravi A."/>
            <person name="Getino M."/>
            <person name="Pursley I."/>
            <person name="Horton D.L."/>
            <person name="Alikhan N.F."/>
            <person name="Baker D."/>
            <person name="Gharbi K."/>
            <person name="Hall N."/>
            <person name="Watson M."/>
            <person name="Adriaenssens E.M."/>
            <person name="Foster-Nyarko E."/>
            <person name="Jarju S."/>
            <person name="Secka A."/>
            <person name="Antonio M."/>
            <person name="Oren A."/>
            <person name="Chaudhuri R.R."/>
            <person name="La Ragione R."/>
            <person name="Hildebrand F."/>
            <person name="Pallen M.J."/>
        </authorList>
    </citation>
    <scope>NUCLEOTIDE SEQUENCE</scope>
    <source>
        <strain evidence="5">CHK180-2868</strain>
    </source>
</reference>
<dbReference type="Pfam" id="PF01872">
    <property type="entry name" value="RibD_C"/>
    <property type="match status" value="1"/>
</dbReference>
<dbReference type="InterPro" id="IPR050765">
    <property type="entry name" value="Riboflavin_Biosynth_HTPR"/>
</dbReference>
<dbReference type="PANTHER" id="PTHR38011">
    <property type="entry name" value="DIHYDROFOLATE REDUCTASE FAMILY PROTEIN (AFU_ORTHOLOGUE AFUA_8G06820)"/>
    <property type="match status" value="1"/>
</dbReference>
<evidence type="ECO:0000256" key="1">
    <source>
        <dbReference type="ARBA" id="ARBA00005104"/>
    </source>
</evidence>
<evidence type="ECO:0000259" key="4">
    <source>
        <dbReference type="Pfam" id="PF01872"/>
    </source>
</evidence>
<comment type="pathway">
    <text evidence="1">Cofactor biosynthesis; riboflavin biosynthesis.</text>
</comment>
<evidence type="ECO:0000256" key="2">
    <source>
        <dbReference type="ARBA" id="ARBA00022857"/>
    </source>
</evidence>
<organism evidence="5 6">
    <name type="scientific">Candidatus Copromonas faecavium</name>
    <name type="common">nom. illeg.</name>
    <dbReference type="NCBI Taxonomy" id="2840740"/>
    <lineage>
        <taxon>Bacteria</taxon>
        <taxon>Bacillati</taxon>
        <taxon>Bacillota</taxon>
        <taxon>Clostridia</taxon>
        <taxon>Lachnospirales</taxon>
        <taxon>Lachnospiraceae</taxon>
        <taxon>Candidatus Copromonas (nom. illeg.)</taxon>
    </lineage>
</organism>
<dbReference type="GO" id="GO:0009231">
    <property type="term" value="P:riboflavin biosynthetic process"/>
    <property type="evidence" value="ECO:0007669"/>
    <property type="project" value="InterPro"/>
</dbReference>
<dbReference type="InterPro" id="IPR002734">
    <property type="entry name" value="RibDG_C"/>
</dbReference>